<comment type="caution">
    <text evidence="1">The sequence shown here is derived from an EMBL/GenBank/DDBJ whole genome shotgun (WGS) entry which is preliminary data.</text>
</comment>
<organism evidence="1 2">
    <name type="scientific">Gilvimarinus gilvus</name>
    <dbReference type="NCBI Taxonomy" id="3058038"/>
    <lineage>
        <taxon>Bacteria</taxon>
        <taxon>Pseudomonadati</taxon>
        <taxon>Pseudomonadota</taxon>
        <taxon>Gammaproteobacteria</taxon>
        <taxon>Cellvibrionales</taxon>
        <taxon>Cellvibrionaceae</taxon>
        <taxon>Gilvimarinus</taxon>
    </lineage>
</organism>
<gene>
    <name evidence="1" type="ORF">SCD92_19135</name>
</gene>
<accession>A0ABU4S4Q4</accession>
<proteinExistence type="predicted"/>
<sequence>MQEIELYGHDHAVDGLAKDFIVTQIAKAHFLEYICHLLDDEIDQHAALSYFLPESRPSDCKKESNDALNVVRTKAFCYAARIFTAIGHNDWVVVSDTIDSYNLPLTIGSVRNAFKKARNDAVRVLAQQTHCDMH</sequence>
<dbReference type="Proteomes" id="UP001273505">
    <property type="component" value="Unassembled WGS sequence"/>
</dbReference>
<evidence type="ECO:0000313" key="2">
    <source>
        <dbReference type="Proteomes" id="UP001273505"/>
    </source>
</evidence>
<dbReference type="EMBL" id="JAXAFO010000066">
    <property type="protein sequence ID" value="MDX6851492.1"/>
    <property type="molecule type" value="Genomic_DNA"/>
</dbReference>
<protein>
    <submittedName>
        <fullName evidence="1">Uncharacterized protein</fullName>
    </submittedName>
</protein>
<name>A0ABU4S4Q4_9GAMM</name>
<dbReference type="RefSeq" id="WP_302721187.1">
    <property type="nucleotide sequence ID" value="NZ_JAULRU010000258.1"/>
</dbReference>
<evidence type="ECO:0000313" key="1">
    <source>
        <dbReference type="EMBL" id="MDX6851492.1"/>
    </source>
</evidence>
<reference evidence="1 2" key="1">
    <citation type="submission" date="2023-11" db="EMBL/GenBank/DDBJ databases">
        <title>Gilvimarinus fulvus sp. nov., isolated from the surface of Kelp.</title>
        <authorList>
            <person name="Sun Y.Y."/>
            <person name="Gong Y."/>
            <person name="Du Z.J."/>
        </authorList>
    </citation>
    <scope>NUCLEOTIDE SEQUENCE [LARGE SCALE GENOMIC DNA]</scope>
    <source>
        <strain evidence="1 2">SDUM040013</strain>
    </source>
</reference>
<keyword evidence="2" id="KW-1185">Reference proteome</keyword>